<dbReference type="EMBL" id="CDMY01000850">
    <property type="protein sequence ID" value="CEM35251.1"/>
    <property type="molecule type" value="Genomic_DNA"/>
</dbReference>
<feature type="compositionally biased region" description="Low complexity" evidence="1">
    <location>
        <begin position="423"/>
        <end position="438"/>
    </location>
</feature>
<organism evidence="3 4">
    <name type="scientific">Vitrella brassicaformis (strain CCMP3155)</name>
    <dbReference type="NCBI Taxonomy" id="1169540"/>
    <lineage>
        <taxon>Eukaryota</taxon>
        <taxon>Sar</taxon>
        <taxon>Alveolata</taxon>
        <taxon>Colpodellida</taxon>
        <taxon>Vitrellaceae</taxon>
        <taxon>Vitrella</taxon>
    </lineage>
</organism>
<gene>
    <name evidence="3" type="ORF">Vbra_18874</name>
</gene>
<feature type="signal peptide" evidence="2">
    <location>
        <begin position="1"/>
        <end position="29"/>
    </location>
</feature>
<feature type="region of interest" description="Disordered" evidence="1">
    <location>
        <begin position="292"/>
        <end position="321"/>
    </location>
</feature>
<reference evidence="3 4" key="1">
    <citation type="submission" date="2014-11" db="EMBL/GenBank/DDBJ databases">
        <authorList>
            <person name="Zhu J."/>
            <person name="Qi W."/>
            <person name="Song R."/>
        </authorList>
    </citation>
    <scope>NUCLEOTIDE SEQUENCE [LARGE SCALE GENOMIC DNA]</scope>
</reference>
<feature type="region of interest" description="Disordered" evidence="1">
    <location>
        <begin position="419"/>
        <end position="438"/>
    </location>
</feature>
<proteinExistence type="predicted"/>
<protein>
    <submittedName>
        <fullName evidence="3">Uncharacterized protein</fullName>
    </submittedName>
</protein>
<dbReference type="VEuPathDB" id="CryptoDB:Vbra_18874"/>
<evidence type="ECO:0000256" key="2">
    <source>
        <dbReference type="SAM" id="SignalP"/>
    </source>
</evidence>
<keyword evidence="2" id="KW-0732">Signal</keyword>
<accession>A0A0G4GWB0</accession>
<sequence>MASPPSHLCVWIFPLCVVWLLLLATHLSAFAPPSAAQTRQPLLHRRTHLQEPLRHGHGHPAADFNGPSGGRRHVHVETALSASASGAAAAEEAGDAERRGEVDRLLNVLEDGALFKNVSAPLIFDALSQVERQTSVGEAFVSDRASEVSGGPLGHQGGQAIDDQTFSVIYTNTTWLPFMRGYLSVPATARLTWVEDTQFELKLIPTSTTRQPEHVVNIHQVRCLMYEPVNGVLALATFENTPSFFLLRRKDATLDDLVVSLGGPVQFEKIAEQVLTDSLVAAMDSDTDTLASSASASASAAGGGKGDASREGEREEEGTPAAVLRATKYVEDAVRFRDAQWKGDKVVAHLKVIESYNEDQRRRKAEREAAAAAAGAYEAPSPPSPEMAFFSRVVNKLIEDSAAEGWFCVGALRDCPLSTEAADTSTPTSISTSTETSDSIPPSRALSWPFFAALPVFGMGVRFDVSMEEEEEGVEEAADGADDPLVRLQMKTPSWLPPSDVTGRVVLGSNGNLAIHVDGGYLLFRNVRLERLRRHANARRYAQEIMDLEAKDRVYTQRDNLAGYRSTRAAWEKALEKLDERLGTSFARSQQLLEVAPFLPIILVGLLISAQVADKTIIEKLLSPKELPLYRMFDDSLHL</sequence>
<dbReference type="InParanoid" id="A0A0G4GWB0"/>
<feature type="chain" id="PRO_5005190745" evidence="2">
    <location>
        <begin position="30"/>
        <end position="639"/>
    </location>
</feature>
<dbReference type="Proteomes" id="UP000041254">
    <property type="component" value="Unassembled WGS sequence"/>
</dbReference>
<evidence type="ECO:0000313" key="4">
    <source>
        <dbReference type="Proteomes" id="UP000041254"/>
    </source>
</evidence>
<keyword evidence="4" id="KW-1185">Reference proteome</keyword>
<dbReference type="AlphaFoldDB" id="A0A0G4GWB0"/>
<evidence type="ECO:0000256" key="1">
    <source>
        <dbReference type="SAM" id="MobiDB-lite"/>
    </source>
</evidence>
<evidence type="ECO:0000313" key="3">
    <source>
        <dbReference type="EMBL" id="CEM35251.1"/>
    </source>
</evidence>
<feature type="region of interest" description="Disordered" evidence="1">
    <location>
        <begin position="52"/>
        <end position="72"/>
    </location>
</feature>
<name>A0A0G4GWB0_VITBC</name>